<evidence type="ECO:0000256" key="2">
    <source>
        <dbReference type="ARBA" id="ARBA00010802"/>
    </source>
</evidence>
<feature type="domain" description="Interferon regulatory factor 2-binding protein 1/2-like zinc finger" evidence="5">
    <location>
        <begin position="22"/>
        <end position="73"/>
    </location>
</feature>
<evidence type="ECO:0000256" key="4">
    <source>
        <dbReference type="SAM" id="MobiDB-lite"/>
    </source>
</evidence>
<accession>A0A0R3PT69</accession>
<reference evidence="9" key="1">
    <citation type="submission" date="2017-02" db="UniProtKB">
        <authorList>
            <consortium name="WormBaseParasite"/>
        </authorList>
    </citation>
    <scope>IDENTIFICATION</scope>
</reference>
<comment type="subcellular location">
    <subcellularLocation>
        <location evidence="1">Nucleus</location>
    </subcellularLocation>
</comment>
<dbReference type="GO" id="GO:0006357">
    <property type="term" value="P:regulation of transcription by RNA polymerase II"/>
    <property type="evidence" value="ECO:0007669"/>
    <property type="project" value="TreeGrafter"/>
</dbReference>
<dbReference type="InterPro" id="IPR044882">
    <property type="entry name" value="I2BP1/2_C3HC4-RING_sf"/>
</dbReference>
<feature type="compositionally biased region" description="Low complexity" evidence="4">
    <location>
        <begin position="81"/>
        <end position="104"/>
    </location>
</feature>
<dbReference type="InterPro" id="IPR022750">
    <property type="entry name" value="IRF-2BP1_2-like_Znf"/>
</dbReference>
<dbReference type="Pfam" id="PF11261">
    <property type="entry name" value="IRF-2BP1_2"/>
    <property type="match status" value="1"/>
</dbReference>
<dbReference type="Pfam" id="PF25454">
    <property type="entry name" value="zf-C3HC4_IRF-2BP1_2"/>
    <property type="match status" value="1"/>
</dbReference>
<dbReference type="OrthoDB" id="10065080at2759"/>
<evidence type="ECO:0000259" key="5">
    <source>
        <dbReference type="Pfam" id="PF11261"/>
    </source>
</evidence>
<evidence type="ECO:0000313" key="9">
    <source>
        <dbReference type="WBParaSite" id="ACOC_0000893601-mRNA-1"/>
    </source>
</evidence>
<gene>
    <name evidence="7" type="ORF">ACOC_LOCUS8937</name>
</gene>
<dbReference type="PANTHER" id="PTHR10816">
    <property type="entry name" value="MYELIN TRANSCRIPTION FACTOR 1-RELATED"/>
    <property type="match status" value="1"/>
</dbReference>
<dbReference type="PANTHER" id="PTHR10816:SF19">
    <property type="entry name" value="PROTEIN INTERACTING WITH TTK69 AND SIN3A, ISOFORM D"/>
    <property type="match status" value="1"/>
</dbReference>
<dbReference type="SUPFAM" id="SSF57850">
    <property type="entry name" value="RING/U-box"/>
    <property type="match status" value="1"/>
</dbReference>
<dbReference type="GO" id="GO:0005634">
    <property type="term" value="C:nucleus"/>
    <property type="evidence" value="ECO:0007669"/>
    <property type="project" value="UniProtKB-SubCell"/>
</dbReference>
<dbReference type="EMBL" id="UYYA01004226">
    <property type="protein sequence ID" value="VDM60522.1"/>
    <property type="molecule type" value="Genomic_DNA"/>
</dbReference>
<evidence type="ECO:0000259" key="6">
    <source>
        <dbReference type="Pfam" id="PF25454"/>
    </source>
</evidence>
<evidence type="ECO:0000313" key="7">
    <source>
        <dbReference type="EMBL" id="VDM60522.1"/>
    </source>
</evidence>
<name>A0A0R3PT69_ANGCS</name>
<dbReference type="Proteomes" id="UP000267027">
    <property type="component" value="Unassembled WGS sequence"/>
</dbReference>
<keyword evidence="8" id="KW-1185">Reference proteome</keyword>
<sequence>MLATMNGQSQAGLPNTGAKVAQRQHCYLCDLPRWPWAMCTDYVEPVCRGCVNYEGADRIENVIEHARNMKRIHGFPISEVQSQRQQQPQPSTTTAGRLSPQRVIPVPPHPHIPQLPSQLAQITDKMFSGDAQTTSVSPTSTHSPDHPDVNAERRRERVLRCTLCNQRLEDTHFVQCPSVPAHKFCFPCSRNSIKKQCTGQDLYCPSGEKCPLVSSVMPWAFMQSEIATILGDEYEEFKRQREAAGLGTTGATTTQQNSHVRFIFLVRLRVKERT</sequence>
<evidence type="ECO:0000256" key="3">
    <source>
        <dbReference type="ARBA" id="ARBA00023242"/>
    </source>
</evidence>
<dbReference type="FunFam" id="1.10.10.1580:FF:000001">
    <property type="entry name" value="interferon regulatory factor 2-binding protein 2"/>
    <property type="match status" value="1"/>
</dbReference>
<dbReference type="GO" id="GO:0003714">
    <property type="term" value="F:transcription corepressor activity"/>
    <property type="evidence" value="ECO:0007669"/>
    <property type="project" value="TreeGrafter"/>
</dbReference>
<reference evidence="7 8" key="2">
    <citation type="submission" date="2018-11" db="EMBL/GenBank/DDBJ databases">
        <authorList>
            <consortium name="Pathogen Informatics"/>
        </authorList>
    </citation>
    <scope>NUCLEOTIDE SEQUENCE [LARGE SCALE GENOMIC DNA]</scope>
    <source>
        <strain evidence="7 8">Costa Rica</strain>
    </source>
</reference>
<dbReference type="STRING" id="334426.A0A0R3PT69"/>
<organism evidence="9">
    <name type="scientific">Angiostrongylus costaricensis</name>
    <name type="common">Nematode worm</name>
    <dbReference type="NCBI Taxonomy" id="334426"/>
    <lineage>
        <taxon>Eukaryota</taxon>
        <taxon>Metazoa</taxon>
        <taxon>Ecdysozoa</taxon>
        <taxon>Nematoda</taxon>
        <taxon>Chromadorea</taxon>
        <taxon>Rhabditida</taxon>
        <taxon>Rhabditina</taxon>
        <taxon>Rhabditomorpha</taxon>
        <taxon>Strongyloidea</taxon>
        <taxon>Metastrongylidae</taxon>
        <taxon>Angiostrongylus</taxon>
    </lineage>
</organism>
<protein>
    <submittedName>
        <fullName evidence="9">IRF-2BP1_2 domain-containing protein</fullName>
    </submittedName>
</protein>
<dbReference type="WBParaSite" id="ACOC_0000893601-mRNA-1">
    <property type="protein sequence ID" value="ACOC_0000893601-mRNA-1"/>
    <property type="gene ID" value="ACOC_0000893601"/>
</dbReference>
<comment type="similarity">
    <text evidence="2">Belongs to the IRF2BP family.</text>
</comment>
<dbReference type="AlphaFoldDB" id="A0A0R3PT69"/>
<keyword evidence="3" id="KW-0539">Nucleus</keyword>
<feature type="region of interest" description="Disordered" evidence="4">
    <location>
        <begin position="129"/>
        <end position="152"/>
    </location>
</feature>
<feature type="compositionally biased region" description="Low complexity" evidence="4">
    <location>
        <begin position="133"/>
        <end position="142"/>
    </location>
</feature>
<evidence type="ECO:0000313" key="8">
    <source>
        <dbReference type="Proteomes" id="UP000267027"/>
    </source>
</evidence>
<feature type="domain" description="Interferon regulatory factor 2-binding protein 1/2-like C3HC4 zinc finger" evidence="6">
    <location>
        <begin position="159"/>
        <end position="230"/>
    </location>
</feature>
<feature type="region of interest" description="Disordered" evidence="4">
    <location>
        <begin position="78"/>
        <end position="105"/>
    </location>
</feature>
<dbReference type="Gene3D" id="1.10.10.1580">
    <property type="entry name" value="Interferon regulatory factor 2-binding protein"/>
    <property type="match status" value="1"/>
</dbReference>
<dbReference type="OMA" id="VGSAMPW"/>
<evidence type="ECO:0000256" key="1">
    <source>
        <dbReference type="ARBA" id="ARBA00004123"/>
    </source>
</evidence>
<dbReference type="InterPro" id="IPR057414">
    <property type="entry name" value="Zf-C3HC4_IRF-2BP1_2"/>
</dbReference>
<feature type="compositionally biased region" description="Basic and acidic residues" evidence="4">
    <location>
        <begin position="143"/>
        <end position="152"/>
    </location>
</feature>
<proteinExistence type="inferred from homology"/>